<evidence type="ECO:0000256" key="4">
    <source>
        <dbReference type="ARBA" id="ARBA00022670"/>
    </source>
</evidence>
<organism evidence="15 16">
    <name type="scientific">Labeo rohita</name>
    <name type="common">Indian major carp</name>
    <name type="synonym">Cyprinus rohita</name>
    <dbReference type="NCBI Taxonomy" id="84645"/>
    <lineage>
        <taxon>Eukaryota</taxon>
        <taxon>Metazoa</taxon>
        <taxon>Chordata</taxon>
        <taxon>Craniata</taxon>
        <taxon>Vertebrata</taxon>
        <taxon>Euteleostomi</taxon>
        <taxon>Actinopterygii</taxon>
        <taxon>Neopterygii</taxon>
        <taxon>Teleostei</taxon>
        <taxon>Ostariophysi</taxon>
        <taxon>Cypriniformes</taxon>
        <taxon>Cyprinidae</taxon>
        <taxon>Labeoninae</taxon>
        <taxon>Labeonini</taxon>
        <taxon>Labeo</taxon>
    </lineage>
</organism>
<dbReference type="SUPFAM" id="SSF50923">
    <property type="entry name" value="Hemopexin-like domain"/>
    <property type="match status" value="1"/>
</dbReference>
<dbReference type="InterPro" id="IPR036365">
    <property type="entry name" value="PGBD-like_sf"/>
</dbReference>
<keyword evidence="13" id="KW-0732">Signal</keyword>
<dbReference type="PRINTS" id="PR00138">
    <property type="entry name" value="MATRIXIN"/>
</dbReference>
<dbReference type="PANTHER" id="PTHR10201:SF297">
    <property type="entry name" value="MATRIX METALLOPROTEINASE-20"/>
    <property type="match status" value="1"/>
</dbReference>
<evidence type="ECO:0000256" key="11">
    <source>
        <dbReference type="ARBA" id="ARBA00023145"/>
    </source>
</evidence>
<feature type="chain" id="PRO_5045317302" evidence="13">
    <location>
        <begin position="20"/>
        <end position="699"/>
    </location>
</feature>
<feature type="domain" description="Peptidase metallopeptidase" evidence="14">
    <location>
        <begin position="97"/>
        <end position="214"/>
    </location>
</feature>
<dbReference type="Proteomes" id="UP000830375">
    <property type="component" value="Unassembled WGS sequence"/>
</dbReference>
<dbReference type="InterPro" id="IPR000585">
    <property type="entry name" value="Hemopexin-like_dom"/>
</dbReference>
<dbReference type="InterPro" id="IPR002477">
    <property type="entry name" value="Peptidoglycan-bd-like"/>
</dbReference>
<keyword evidence="9" id="KW-0106">Calcium</keyword>
<dbReference type="Gene3D" id="3.40.390.10">
    <property type="entry name" value="Collagenase (Catalytic Domain)"/>
    <property type="match status" value="2"/>
</dbReference>
<dbReference type="InterPro" id="IPR024079">
    <property type="entry name" value="MetalloPept_cat_dom_sf"/>
</dbReference>
<dbReference type="SMART" id="SM00235">
    <property type="entry name" value="ZnMc"/>
    <property type="match status" value="2"/>
</dbReference>
<dbReference type="InterPro" id="IPR033739">
    <property type="entry name" value="M10A_MMP"/>
</dbReference>
<dbReference type="Pfam" id="PF01471">
    <property type="entry name" value="PG_binding_1"/>
    <property type="match status" value="2"/>
</dbReference>
<keyword evidence="5" id="KW-0479">Metal-binding</keyword>
<dbReference type="GO" id="GO:0008237">
    <property type="term" value="F:metallopeptidase activity"/>
    <property type="evidence" value="ECO:0007669"/>
    <property type="project" value="UniProtKB-KW"/>
</dbReference>
<feature type="domain" description="Peptidase metallopeptidase" evidence="14">
    <location>
        <begin position="514"/>
        <end position="675"/>
    </location>
</feature>
<dbReference type="SUPFAM" id="SSF55486">
    <property type="entry name" value="Metalloproteases ('zincins'), catalytic domain"/>
    <property type="match status" value="2"/>
</dbReference>
<dbReference type="Pfam" id="PF00413">
    <property type="entry name" value="Peptidase_M10"/>
    <property type="match status" value="2"/>
</dbReference>
<evidence type="ECO:0000256" key="7">
    <source>
        <dbReference type="ARBA" id="ARBA00022801"/>
    </source>
</evidence>
<gene>
    <name evidence="15" type="ORF">H4Q32_013163</name>
</gene>
<evidence type="ECO:0000256" key="9">
    <source>
        <dbReference type="ARBA" id="ARBA00022837"/>
    </source>
</evidence>
<dbReference type="InterPro" id="IPR006026">
    <property type="entry name" value="Peptidase_Metallo"/>
</dbReference>
<reference evidence="15 16" key="1">
    <citation type="submission" date="2022-01" db="EMBL/GenBank/DDBJ databases">
        <title>A high-quality chromosome-level genome assembly of rohu carp, Labeo rohita.</title>
        <authorList>
            <person name="Arick M.A. II"/>
            <person name="Hsu C.-Y."/>
            <person name="Magbanua Z."/>
            <person name="Pechanova O."/>
            <person name="Grover C."/>
            <person name="Miller E."/>
            <person name="Thrash A."/>
            <person name="Ezzel L."/>
            <person name="Alam S."/>
            <person name="Benzie J."/>
            <person name="Hamilton M."/>
            <person name="Karsi A."/>
            <person name="Lawrence M.L."/>
            <person name="Peterson D.G."/>
        </authorList>
    </citation>
    <scope>NUCLEOTIDE SEQUENCE [LARGE SCALE GENOMIC DNA]</scope>
    <source>
        <strain evidence="16">BAU-BD-2019</strain>
        <tissue evidence="15">Blood</tissue>
    </source>
</reference>
<feature type="repeat" description="Hemopexin" evidence="12">
    <location>
        <begin position="342"/>
        <end position="390"/>
    </location>
</feature>
<keyword evidence="8" id="KW-0862">Zinc</keyword>
<dbReference type="CDD" id="cd04278">
    <property type="entry name" value="ZnMc_MMP"/>
    <property type="match status" value="1"/>
</dbReference>
<dbReference type="InterPro" id="IPR001818">
    <property type="entry name" value="Pept_M10_metallopeptidase"/>
</dbReference>
<keyword evidence="11" id="KW-0865">Zymogen</keyword>
<keyword evidence="16" id="KW-1185">Reference proteome</keyword>
<keyword evidence="7" id="KW-0378">Hydrolase</keyword>
<dbReference type="Pfam" id="PF00045">
    <property type="entry name" value="Hemopexin"/>
    <property type="match status" value="2"/>
</dbReference>
<protein>
    <submittedName>
        <fullName evidence="15">Matrix metalloproteinase-20</fullName>
    </submittedName>
</protein>
<dbReference type="PANTHER" id="PTHR10201">
    <property type="entry name" value="MATRIX METALLOPROTEINASE"/>
    <property type="match status" value="1"/>
</dbReference>
<dbReference type="InterPro" id="IPR021190">
    <property type="entry name" value="Pept_M10A"/>
</dbReference>
<evidence type="ECO:0000313" key="16">
    <source>
        <dbReference type="Proteomes" id="UP000830375"/>
    </source>
</evidence>
<evidence type="ECO:0000256" key="12">
    <source>
        <dbReference type="PROSITE-ProRule" id="PRU01011"/>
    </source>
</evidence>
<dbReference type="InterPro" id="IPR036375">
    <property type="entry name" value="Hemopexin-like_dom_sf"/>
</dbReference>
<accession>A0ABQ8M064</accession>
<evidence type="ECO:0000256" key="8">
    <source>
        <dbReference type="ARBA" id="ARBA00022833"/>
    </source>
</evidence>
<dbReference type="InterPro" id="IPR018487">
    <property type="entry name" value="Hemopexin-like_repeat"/>
</dbReference>
<comment type="cofactor">
    <cofactor evidence="1">
        <name>Ca(2+)</name>
        <dbReference type="ChEBI" id="CHEBI:29108"/>
    </cofactor>
</comment>
<comment type="caution">
    <text evidence="15">The sequence shown here is derived from an EMBL/GenBank/DDBJ whole genome shotgun (WGS) entry which is preliminary data.</text>
</comment>
<evidence type="ECO:0000256" key="5">
    <source>
        <dbReference type="ARBA" id="ARBA00022723"/>
    </source>
</evidence>
<keyword evidence="4" id="KW-0645">Protease</keyword>
<evidence type="ECO:0000313" key="15">
    <source>
        <dbReference type="EMBL" id="KAI2656283.1"/>
    </source>
</evidence>
<comment type="similarity">
    <text evidence="3">Belongs to the peptidase M10A family.</text>
</comment>
<proteinExistence type="inferred from homology"/>
<feature type="signal peptide" evidence="13">
    <location>
        <begin position="1"/>
        <end position="19"/>
    </location>
</feature>
<keyword evidence="6" id="KW-0677">Repeat</keyword>
<dbReference type="SMART" id="SM00120">
    <property type="entry name" value="HX"/>
    <property type="match status" value="3"/>
</dbReference>
<comment type="cofactor">
    <cofactor evidence="2">
        <name>Zn(2+)</name>
        <dbReference type="ChEBI" id="CHEBI:29105"/>
    </cofactor>
</comment>
<evidence type="ECO:0000256" key="3">
    <source>
        <dbReference type="ARBA" id="ARBA00010370"/>
    </source>
</evidence>
<evidence type="ECO:0000259" key="14">
    <source>
        <dbReference type="SMART" id="SM00235"/>
    </source>
</evidence>
<sequence length="699" mass="79924">MQVLLCLVCAFGLFGQYHPAPLPLEEDGSKYLQQFYSFKADPTGRRRRSRPSFSSKLKDMQSFFGLNRTGTLNPDTLAVMRTPRCGVSDVEDYSHRRGNRWKKNIITYGVGRYTSDLPVNTVDALITSALDVWAKASPLTFLRSYSHQADIMVEFVGNEHGDSFPFDGPDGTLAHAFGPGEGIESVMYPTYKNRKTHNLLSSEDIMNINTLYGPRDKRPYPSPRFSWSYPSNPWYSGSYFPVPFKDTCNPDLTFDAVTTVGEAIFFFRDKYLWIKHNNQNDIKEGPISNFMPKIDCQIDAAYWVPQRSTAYLFNGTIFWTVKGSQVKGRPKNISNLGFPSRIQQIDAAVHIHKTVHTLFFTQHQYWRYNEHNKTMSDSSPRNISDDFPEIKGPISAAIYKDGSYITFIRHYTFFQGFFIFLLAQMCINMTSNKRKLLEQIRQLPGLDEYLQRFYHLKMHSRSKRHADLMKEKIRAMQLFFDLKESGLLDPKTLDVMREARCGVPDVENFSFYPGQPKWKNNTITYRIARYTPDLSREEVENSLRLALKIWSDATALKFVQVNHGMADITFSFNSKDHGDFFPFDGPGGVLAHAFEPGEGIGGDVHFDNDETWTVGSGRQGFNLFTVAAHELGHSLGLSHSRDPTALMYPKYKFINSATYKLPRDDTLGIQALYGKKIIQQKTFVIPNKCDPDFSLDAVI</sequence>
<keyword evidence="10 15" id="KW-0482">Metalloprotease</keyword>
<evidence type="ECO:0000256" key="1">
    <source>
        <dbReference type="ARBA" id="ARBA00001913"/>
    </source>
</evidence>
<evidence type="ECO:0000256" key="13">
    <source>
        <dbReference type="SAM" id="SignalP"/>
    </source>
</evidence>
<dbReference type="CDD" id="cd00094">
    <property type="entry name" value="HX"/>
    <property type="match status" value="1"/>
</dbReference>
<evidence type="ECO:0000256" key="10">
    <source>
        <dbReference type="ARBA" id="ARBA00023049"/>
    </source>
</evidence>
<dbReference type="SUPFAM" id="SSF47090">
    <property type="entry name" value="PGBD-like"/>
    <property type="match status" value="2"/>
</dbReference>
<feature type="repeat" description="Hemopexin" evidence="12">
    <location>
        <begin position="295"/>
        <end position="340"/>
    </location>
</feature>
<dbReference type="PROSITE" id="PS51642">
    <property type="entry name" value="HEMOPEXIN_2"/>
    <property type="match status" value="2"/>
</dbReference>
<evidence type="ECO:0000256" key="6">
    <source>
        <dbReference type="ARBA" id="ARBA00022737"/>
    </source>
</evidence>
<dbReference type="Gene3D" id="2.110.10.10">
    <property type="entry name" value="Hemopexin-like domain"/>
    <property type="match status" value="1"/>
</dbReference>
<name>A0ABQ8M064_LABRO</name>
<evidence type="ECO:0000256" key="2">
    <source>
        <dbReference type="ARBA" id="ARBA00001947"/>
    </source>
</evidence>
<dbReference type="EMBL" id="JACTAM010000015">
    <property type="protein sequence ID" value="KAI2656283.1"/>
    <property type="molecule type" value="Genomic_DNA"/>
</dbReference>